<comment type="caution">
    <text evidence="1">The sequence shown here is derived from an EMBL/GenBank/DDBJ whole genome shotgun (WGS) entry which is preliminary data.</text>
</comment>
<name>A0ABN8LQ99_9CNID</name>
<organism evidence="1 2">
    <name type="scientific">Porites evermanni</name>
    <dbReference type="NCBI Taxonomy" id="104178"/>
    <lineage>
        <taxon>Eukaryota</taxon>
        <taxon>Metazoa</taxon>
        <taxon>Cnidaria</taxon>
        <taxon>Anthozoa</taxon>
        <taxon>Hexacorallia</taxon>
        <taxon>Scleractinia</taxon>
        <taxon>Fungiina</taxon>
        <taxon>Poritidae</taxon>
        <taxon>Porites</taxon>
    </lineage>
</organism>
<sequence>LSENWKKINEDPVCFGAAGDTHATFTINKSGLVNTFKLVYRNGSVTCGFSIIEPTHWGCKHPVFGDKQLATVITYTNKSALLLADYSRETWRCGERYYMYSLEGTDVNSPELVFNQLLPPLNVSLGQKFQIWYAEDLVDCFELDNSGQTCVDVYAWYTA</sequence>
<gene>
    <name evidence="1" type="ORF">PEVE_00041976</name>
</gene>
<dbReference type="EMBL" id="CALNXI010000081">
    <property type="protein sequence ID" value="CAH3018205.1"/>
    <property type="molecule type" value="Genomic_DNA"/>
</dbReference>
<reference evidence="1 2" key="1">
    <citation type="submission" date="2022-05" db="EMBL/GenBank/DDBJ databases">
        <authorList>
            <consortium name="Genoscope - CEA"/>
            <person name="William W."/>
        </authorList>
    </citation>
    <scope>NUCLEOTIDE SEQUENCE [LARGE SCALE GENOMIC DNA]</scope>
</reference>
<dbReference type="Proteomes" id="UP001159427">
    <property type="component" value="Unassembled WGS sequence"/>
</dbReference>
<evidence type="ECO:0000313" key="2">
    <source>
        <dbReference type="Proteomes" id="UP001159427"/>
    </source>
</evidence>
<feature type="non-terminal residue" evidence="1">
    <location>
        <position position="1"/>
    </location>
</feature>
<protein>
    <submittedName>
        <fullName evidence="1">Uncharacterized protein</fullName>
    </submittedName>
</protein>
<accession>A0ABN8LQ99</accession>
<keyword evidence="2" id="KW-1185">Reference proteome</keyword>
<proteinExistence type="predicted"/>
<evidence type="ECO:0000313" key="1">
    <source>
        <dbReference type="EMBL" id="CAH3018205.1"/>
    </source>
</evidence>